<keyword evidence="3" id="KW-1185">Reference proteome</keyword>
<evidence type="ECO:0000256" key="1">
    <source>
        <dbReference type="SAM" id="MobiDB-lite"/>
    </source>
</evidence>
<dbReference type="AlphaFoldDB" id="A0A0F7TZW9"/>
<evidence type="ECO:0000313" key="2">
    <source>
        <dbReference type="EMBL" id="CEJ62183.1"/>
    </source>
</evidence>
<dbReference type="Proteomes" id="UP000042958">
    <property type="component" value="Unassembled WGS sequence"/>
</dbReference>
<organism evidence="2 3">
    <name type="scientific">Penicillium brasilianum</name>
    <dbReference type="NCBI Taxonomy" id="104259"/>
    <lineage>
        <taxon>Eukaryota</taxon>
        <taxon>Fungi</taxon>
        <taxon>Dikarya</taxon>
        <taxon>Ascomycota</taxon>
        <taxon>Pezizomycotina</taxon>
        <taxon>Eurotiomycetes</taxon>
        <taxon>Eurotiomycetidae</taxon>
        <taxon>Eurotiales</taxon>
        <taxon>Aspergillaceae</taxon>
        <taxon>Penicillium</taxon>
    </lineage>
</organism>
<reference evidence="3" key="1">
    <citation type="journal article" date="2015" name="Genome Announc.">
        <title>Draft genome sequence of the fungus Penicillium brasilianum MG11.</title>
        <authorList>
            <person name="Horn F."/>
            <person name="Linde J."/>
            <person name="Mattern D.J."/>
            <person name="Walther G."/>
            <person name="Guthke R."/>
            <person name="Brakhage A.A."/>
            <person name="Valiante V."/>
        </authorList>
    </citation>
    <scope>NUCLEOTIDE SEQUENCE [LARGE SCALE GENOMIC DNA]</scope>
    <source>
        <strain evidence="3">MG11</strain>
    </source>
</reference>
<accession>A0A0F7TZW9</accession>
<proteinExistence type="predicted"/>
<feature type="compositionally biased region" description="Polar residues" evidence="1">
    <location>
        <begin position="19"/>
        <end position="33"/>
    </location>
</feature>
<dbReference type="EMBL" id="CDHK01000014">
    <property type="protein sequence ID" value="CEJ62183.1"/>
    <property type="molecule type" value="Genomic_DNA"/>
</dbReference>
<dbReference type="OrthoDB" id="5425892at2759"/>
<name>A0A0F7TZW9_PENBI</name>
<feature type="compositionally biased region" description="Polar residues" evidence="1">
    <location>
        <begin position="1"/>
        <end position="10"/>
    </location>
</feature>
<evidence type="ECO:0000313" key="3">
    <source>
        <dbReference type="Proteomes" id="UP000042958"/>
    </source>
</evidence>
<protein>
    <submittedName>
        <fullName evidence="2">Uncharacterized protein</fullName>
    </submittedName>
</protein>
<feature type="compositionally biased region" description="Basic and acidic residues" evidence="1">
    <location>
        <begin position="48"/>
        <end position="68"/>
    </location>
</feature>
<gene>
    <name evidence="2" type="ORF">PMG11_10691</name>
</gene>
<sequence length="92" mass="10550">MQSTIQQDSIPNRIREPPVSTTQPRDLSSSESHQPPDPNPDAVSDSSWKPRFDRRQSWSHEDQKHQLQERLLNVEQGRETGFTEKGSVPQST</sequence>
<feature type="region of interest" description="Disordered" evidence="1">
    <location>
        <begin position="1"/>
        <end position="92"/>
    </location>
</feature>